<evidence type="ECO:0000256" key="2">
    <source>
        <dbReference type="SAM" id="Phobius"/>
    </source>
</evidence>
<feature type="chain" id="PRO_5020654337" evidence="3">
    <location>
        <begin position="20"/>
        <end position="510"/>
    </location>
</feature>
<dbReference type="AlphaFoldDB" id="A0A4U8UK83"/>
<feature type="compositionally biased region" description="Basic and acidic residues" evidence="1">
    <location>
        <begin position="454"/>
        <end position="482"/>
    </location>
</feature>
<reference evidence="4 5" key="2">
    <citation type="journal article" date="2019" name="G3 (Bethesda)">
        <title>Hybrid Assembly of the Genome of the Entomopathogenic Nematode Steinernema carpocapsae Identifies the X-Chromosome.</title>
        <authorList>
            <person name="Serra L."/>
            <person name="Macchietto M."/>
            <person name="Macias-Munoz A."/>
            <person name="McGill C.J."/>
            <person name="Rodriguez I.M."/>
            <person name="Rodriguez B."/>
            <person name="Murad R."/>
            <person name="Mortazavi A."/>
        </authorList>
    </citation>
    <scope>NUCLEOTIDE SEQUENCE [LARGE SCALE GENOMIC DNA]</scope>
    <source>
        <strain evidence="4 5">ALL</strain>
    </source>
</reference>
<keyword evidence="2" id="KW-0812">Transmembrane</keyword>
<name>A0A4U8UK83_STECR</name>
<keyword evidence="2" id="KW-1133">Transmembrane helix</keyword>
<evidence type="ECO:0000313" key="5">
    <source>
        <dbReference type="Proteomes" id="UP000298663"/>
    </source>
</evidence>
<dbReference type="Proteomes" id="UP000298663">
    <property type="component" value="Unassembled WGS sequence"/>
</dbReference>
<feature type="signal peptide" evidence="3">
    <location>
        <begin position="1"/>
        <end position="19"/>
    </location>
</feature>
<feature type="region of interest" description="Disordered" evidence="1">
    <location>
        <begin position="293"/>
        <end position="499"/>
    </location>
</feature>
<feature type="compositionally biased region" description="Polar residues" evidence="1">
    <location>
        <begin position="483"/>
        <end position="494"/>
    </location>
</feature>
<gene>
    <name evidence="4" type="ORF">L596_001031</name>
</gene>
<keyword evidence="2" id="KW-0472">Membrane</keyword>
<feature type="compositionally biased region" description="Basic and acidic residues" evidence="1">
    <location>
        <begin position="364"/>
        <end position="393"/>
    </location>
</feature>
<dbReference type="EMBL" id="AZBU02000001">
    <property type="protein sequence ID" value="TMS33272.1"/>
    <property type="molecule type" value="Genomic_DNA"/>
</dbReference>
<proteinExistence type="predicted"/>
<protein>
    <submittedName>
        <fullName evidence="4">Uncharacterized protein</fullName>
    </submittedName>
</protein>
<keyword evidence="5" id="KW-1185">Reference proteome</keyword>
<comment type="caution">
    <text evidence="4">The sequence shown here is derived from an EMBL/GenBank/DDBJ whole genome shotgun (WGS) entry which is preliminary data.</text>
</comment>
<sequence length="510" mass="58036">MRVFLLAVLQVALVHFSSALEQVSCSHSVIFPNNSYIVGVTADCRMFAYAPEDIEKGVEIIGRTSGNWTQRFEQIHCPPNAFDVLHSFNEEQDHLEMVNRLSGKKYGPVPFRDVFNLDFFRPNTTPHDLRNLEIDFTSNATGGYERDSSRFVTRVLRRPLEGELGPFHLEIGVKQEGGEIIWQCQKDVFNGSRDVMAMFTVVVTEENYDREHNPHITVASVLIIFVYIMIFLHLIAVIVTAWRYRQLRIAKMRKKVALEVLKETYCWERKHMKKRAFLLTKYGDKEGTKQAEELAECDSLPEGDCPIPPFTGDAPLPDIPGVPNPTKKSEAPTKNSEENSTKKSEAPESRWEKITSGFRRKSKRITEKVKEEKEPELKTTQEVKKEKKPEGKTKGKSPMSVKLMTKKTQKSSKLVTDEDMKKFKDQAFTNGWPKGSLTGSPADGDCPMTPKPTEQVKREKKPEGKTDEKSKKATESLKRLTDSKTLNSQDSSQAGRKGKYAKYVDSLDLY</sequence>
<evidence type="ECO:0000256" key="1">
    <source>
        <dbReference type="SAM" id="MobiDB-lite"/>
    </source>
</evidence>
<reference evidence="4 5" key="1">
    <citation type="journal article" date="2015" name="Genome Biol.">
        <title>Comparative genomics of Steinernema reveals deeply conserved gene regulatory networks.</title>
        <authorList>
            <person name="Dillman A.R."/>
            <person name="Macchietto M."/>
            <person name="Porter C.F."/>
            <person name="Rogers A."/>
            <person name="Williams B."/>
            <person name="Antoshechkin I."/>
            <person name="Lee M.M."/>
            <person name="Goodwin Z."/>
            <person name="Lu X."/>
            <person name="Lewis E.E."/>
            <person name="Goodrich-Blair H."/>
            <person name="Stock S.P."/>
            <person name="Adams B.J."/>
            <person name="Sternberg P.W."/>
            <person name="Mortazavi A."/>
        </authorList>
    </citation>
    <scope>NUCLEOTIDE SEQUENCE [LARGE SCALE GENOMIC DNA]</scope>
    <source>
        <strain evidence="4 5">ALL</strain>
    </source>
</reference>
<organism evidence="4 5">
    <name type="scientific">Steinernema carpocapsae</name>
    <name type="common">Entomopathogenic nematode</name>
    <dbReference type="NCBI Taxonomy" id="34508"/>
    <lineage>
        <taxon>Eukaryota</taxon>
        <taxon>Metazoa</taxon>
        <taxon>Ecdysozoa</taxon>
        <taxon>Nematoda</taxon>
        <taxon>Chromadorea</taxon>
        <taxon>Rhabditida</taxon>
        <taxon>Tylenchina</taxon>
        <taxon>Panagrolaimomorpha</taxon>
        <taxon>Strongyloidoidea</taxon>
        <taxon>Steinernematidae</taxon>
        <taxon>Steinernema</taxon>
    </lineage>
</organism>
<accession>A0A4U8UK83</accession>
<feature type="transmembrane region" description="Helical" evidence="2">
    <location>
        <begin position="218"/>
        <end position="244"/>
    </location>
</feature>
<feature type="compositionally biased region" description="Basic and acidic residues" evidence="1">
    <location>
        <begin position="327"/>
        <end position="353"/>
    </location>
</feature>
<feature type="compositionally biased region" description="Basic and acidic residues" evidence="1">
    <location>
        <begin position="415"/>
        <end position="425"/>
    </location>
</feature>
<evidence type="ECO:0000313" key="4">
    <source>
        <dbReference type="EMBL" id="TMS33272.1"/>
    </source>
</evidence>
<keyword evidence="3" id="KW-0732">Signal</keyword>
<evidence type="ECO:0000256" key="3">
    <source>
        <dbReference type="SAM" id="SignalP"/>
    </source>
</evidence>